<evidence type="ECO:0000256" key="1">
    <source>
        <dbReference type="ARBA" id="ARBA00022555"/>
    </source>
</evidence>
<proteinExistence type="predicted"/>
<organism evidence="8 9">
    <name type="scientific">Proteus mirabilis</name>
    <dbReference type="NCBI Taxonomy" id="584"/>
    <lineage>
        <taxon>Bacteria</taxon>
        <taxon>Pseudomonadati</taxon>
        <taxon>Pseudomonadota</taxon>
        <taxon>Gammaproteobacteria</taxon>
        <taxon>Enterobacterales</taxon>
        <taxon>Morganellaceae</taxon>
        <taxon>Proteus</taxon>
    </lineage>
</organism>
<dbReference type="InterPro" id="IPR033671">
    <property type="entry name" value="TrmH"/>
</dbReference>
<evidence type="ECO:0000313" key="9">
    <source>
        <dbReference type="Proteomes" id="UP000251485"/>
    </source>
</evidence>
<keyword evidence="6" id="KW-0694">RNA-binding</keyword>
<evidence type="ECO:0000256" key="5">
    <source>
        <dbReference type="ARBA" id="ARBA00022694"/>
    </source>
</evidence>
<dbReference type="PANTHER" id="PTHR43453:SF1">
    <property type="entry name" value="TRNA_RRNA METHYLTRANSFERASE SPOU TYPE DOMAIN-CONTAINING PROTEIN"/>
    <property type="match status" value="1"/>
</dbReference>
<evidence type="ECO:0000256" key="4">
    <source>
        <dbReference type="ARBA" id="ARBA00022691"/>
    </source>
</evidence>
<evidence type="ECO:0000259" key="7">
    <source>
        <dbReference type="Pfam" id="PF00588"/>
    </source>
</evidence>
<protein>
    <submittedName>
        <fullName evidence="8">tRNA guanosine-2'-O-methyltransferase</fullName>
        <ecNumber evidence="8">2.1.1.34</ecNumber>
    </submittedName>
</protein>
<reference evidence="8 9" key="1">
    <citation type="submission" date="2018-06" db="EMBL/GenBank/DDBJ databases">
        <authorList>
            <consortium name="Pathogen Informatics"/>
            <person name="Doyle S."/>
        </authorList>
    </citation>
    <scope>NUCLEOTIDE SEQUENCE [LARGE SCALE GENOMIC DNA]</scope>
    <source>
        <strain evidence="8 9">NCTC10975</strain>
    </source>
</reference>
<dbReference type="GO" id="GO:0141100">
    <property type="term" value="F:tRNA (guanine(18)-2'-O)-methyltransferase activity"/>
    <property type="evidence" value="ECO:0007669"/>
    <property type="project" value="UniProtKB-EC"/>
</dbReference>
<accession>A0A2X2C280</accession>
<dbReference type="PANTHER" id="PTHR43453">
    <property type="entry name" value="RRNA METHYLASE-LIKE"/>
    <property type="match status" value="1"/>
</dbReference>
<name>A0A2X2C280_PROMI</name>
<dbReference type="EMBL" id="UAUE01000027">
    <property type="protein sequence ID" value="SPZ01328.1"/>
    <property type="molecule type" value="Genomic_DNA"/>
</dbReference>
<keyword evidence="1" id="KW-0820">tRNA-binding</keyword>
<dbReference type="SUPFAM" id="SSF75217">
    <property type="entry name" value="alpha/beta knot"/>
    <property type="match status" value="1"/>
</dbReference>
<keyword evidence="3 8" id="KW-0808">Transferase</keyword>
<feature type="domain" description="tRNA/rRNA methyltransferase SpoU type" evidence="7">
    <location>
        <begin position="8"/>
        <end position="67"/>
    </location>
</feature>
<dbReference type="Gene3D" id="3.40.1280.10">
    <property type="match status" value="1"/>
</dbReference>
<keyword evidence="4" id="KW-0949">S-adenosyl-L-methionine</keyword>
<dbReference type="Proteomes" id="UP000251485">
    <property type="component" value="Unassembled WGS sequence"/>
</dbReference>
<dbReference type="GO" id="GO:0000049">
    <property type="term" value="F:tRNA binding"/>
    <property type="evidence" value="ECO:0007669"/>
    <property type="project" value="UniProtKB-KW"/>
</dbReference>
<dbReference type="InterPro" id="IPR001537">
    <property type="entry name" value="SpoU_MeTrfase"/>
</dbReference>
<evidence type="ECO:0000256" key="2">
    <source>
        <dbReference type="ARBA" id="ARBA00022603"/>
    </source>
</evidence>
<dbReference type="InterPro" id="IPR029028">
    <property type="entry name" value="Alpha/beta_knot_MTases"/>
</dbReference>
<dbReference type="EC" id="2.1.1.34" evidence="8"/>
<dbReference type="InterPro" id="IPR029026">
    <property type="entry name" value="tRNA_m1G_MTases_N"/>
</dbReference>
<dbReference type="GO" id="GO:0002938">
    <property type="term" value="P:tRNA guanine ribose methylation"/>
    <property type="evidence" value="ECO:0007669"/>
    <property type="project" value="TreeGrafter"/>
</dbReference>
<keyword evidence="5" id="KW-0819">tRNA processing</keyword>
<sequence length="103" mass="11534">MRMLVSPAAGSNSWVNVNTHPTIADAINTFRAQGMQVLATHLSDKAVDFREIDYTQPTCIIMGQEKNRYITRSYRAGGSRYHCTDDGYGAIFECFCGECINFI</sequence>
<keyword evidence="2 8" id="KW-0489">Methyltransferase</keyword>
<evidence type="ECO:0000256" key="6">
    <source>
        <dbReference type="ARBA" id="ARBA00022884"/>
    </source>
</evidence>
<dbReference type="AlphaFoldDB" id="A0A2X2C280"/>
<gene>
    <name evidence="8" type="primary">trmH_2</name>
    <name evidence="8" type="ORF">NCTC10975_03972</name>
</gene>
<evidence type="ECO:0000313" key="8">
    <source>
        <dbReference type="EMBL" id="SPZ01328.1"/>
    </source>
</evidence>
<dbReference type="Pfam" id="PF00588">
    <property type="entry name" value="SpoU_methylase"/>
    <property type="match status" value="1"/>
</dbReference>
<evidence type="ECO:0000256" key="3">
    <source>
        <dbReference type="ARBA" id="ARBA00022679"/>
    </source>
</evidence>